<feature type="region of interest" description="Disordered" evidence="1">
    <location>
        <begin position="979"/>
        <end position="998"/>
    </location>
</feature>
<dbReference type="InterPro" id="IPR036404">
    <property type="entry name" value="Jacalin-like_lectin_dom_sf"/>
</dbReference>
<evidence type="ECO:0000313" key="4">
    <source>
        <dbReference type="Proteomes" id="UP000663827"/>
    </source>
</evidence>
<dbReference type="PROSITE" id="PS51752">
    <property type="entry name" value="JACALIN_LECTIN"/>
    <property type="match status" value="1"/>
</dbReference>
<dbReference type="SUPFAM" id="SSF51101">
    <property type="entry name" value="Mannose-binding lectins"/>
    <property type="match status" value="4"/>
</dbReference>
<feature type="compositionally biased region" description="Polar residues" evidence="1">
    <location>
        <begin position="982"/>
        <end position="993"/>
    </location>
</feature>
<protein>
    <recommendedName>
        <fullName evidence="2">Jacalin-type lectin domain-containing protein</fullName>
    </recommendedName>
</protein>
<name>A0A8H3E8E2_9AGAM</name>
<organism evidence="3 4">
    <name type="scientific">Rhizoctonia solani</name>
    <dbReference type="NCBI Taxonomy" id="456999"/>
    <lineage>
        <taxon>Eukaryota</taxon>
        <taxon>Fungi</taxon>
        <taxon>Dikarya</taxon>
        <taxon>Basidiomycota</taxon>
        <taxon>Agaricomycotina</taxon>
        <taxon>Agaricomycetes</taxon>
        <taxon>Cantharellales</taxon>
        <taxon>Ceratobasidiaceae</taxon>
        <taxon>Rhizoctonia</taxon>
    </lineage>
</organism>
<dbReference type="AlphaFoldDB" id="A0A8H3E8E2"/>
<feature type="region of interest" description="Disordered" evidence="1">
    <location>
        <begin position="471"/>
        <end position="490"/>
    </location>
</feature>
<dbReference type="EMBL" id="CAJNJQ010002854">
    <property type="protein sequence ID" value="CAE7186673.1"/>
    <property type="molecule type" value="Genomic_DNA"/>
</dbReference>
<dbReference type="PANTHER" id="PTHR46506">
    <property type="entry name" value="OS05G0143600 PROTEIN"/>
    <property type="match status" value="1"/>
</dbReference>
<evidence type="ECO:0000313" key="3">
    <source>
        <dbReference type="EMBL" id="CAE7186673.1"/>
    </source>
</evidence>
<gene>
    <name evidence="3" type="ORF">RDB_LOCUS122808</name>
</gene>
<feature type="compositionally biased region" description="Basic and acidic residues" evidence="1">
    <location>
        <begin position="471"/>
        <end position="483"/>
    </location>
</feature>
<comment type="caution">
    <text evidence="3">The sequence shown here is derived from an EMBL/GenBank/DDBJ whole genome shotgun (WGS) entry which is preliminary data.</text>
</comment>
<dbReference type="SMART" id="SM00915">
    <property type="entry name" value="Jacalin"/>
    <property type="match status" value="1"/>
</dbReference>
<dbReference type="Gene3D" id="2.100.10.30">
    <property type="entry name" value="Jacalin-like lectin domain"/>
    <property type="match status" value="4"/>
</dbReference>
<evidence type="ECO:0000259" key="2">
    <source>
        <dbReference type="PROSITE" id="PS51752"/>
    </source>
</evidence>
<feature type="domain" description="Jacalin-type lectin" evidence="2">
    <location>
        <begin position="316"/>
        <end position="469"/>
    </location>
</feature>
<reference evidence="3" key="1">
    <citation type="submission" date="2021-01" db="EMBL/GenBank/DDBJ databases">
        <authorList>
            <person name="Kaushik A."/>
        </authorList>
    </citation>
    <scope>NUCLEOTIDE SEQUENCE</scope>
    <source>
        <strain evidence="3">AG5</strain>
    </source>
</reference>
<accession>A0A8H3E8E2</accession>
<dbReference type="InterPro" id="IPR001229">
    <property type="entry name" value="Jacalin-like_lectin_dom"/>
</dbReference>
<dbReference type="Proteomes" id="UP000663827">
    <property type="component" value="Unassembled WGS sequence"/>
</dbReference>
<sequence>MWFTRITKTKRVKLEVQLEDLIPAPEFEASIEEALEHPTTAEKFQGVYRVLSRWGDVVPLEIEIGSSIALSGADLKPIQEIDERGFDNISQFSTIKNMMVTITGADVNLTYSQWAAIKDLASNTQWQRVAVNKVTPTVNLLPSHLRARLSGLYAKQLCYIPPGGVGPANVLYAYQTYDDTKHASRTISSITIRCSYFIEVLAITYSDGLTTTKHGGGGHVGVEYEFALATGEHIIEMLIWVEGDWLFGLQFVTNLGRCSDQYGIQFGPPIVARCKGGILVGFLSHTKLHPEYKEMYHKVQGIWRCDLLPRIPKEDDVYSEYFGDKNRNGRAFNDRVLVGNSTSIHISSVEVWSGEFIDRIQFTYTEIVDGREFKSTAQHGGPGGSYHRFALENGEQIVTVSGKHEAACITQLCFVTNRGRTSEVFGGGKGQSLSALAPRDKDGNCFRLQYICGKSNDVSLTGIITHLVQADRADNNRNPHPPEPDQDSDILASTSLKNIDDKDALLQNIGCLFGIRVDSNDCPQILARQVAKFARDRKPVVREINELSTESITTKTERETNYIHHGWSIAAASTTNSWISSRIASNNQPNAEGTWSEIEAALKKPTIFQRFEAVYQALHDWGDVVALGVEMGTSLVLTDLETNMSKLPDTATWTDTRYLATIRTARTRQVSILTSNTKELIFYLRSIPQEEMSSYRNEPSLDWRQTRITRVVDTLQLLPAELQGQLSQLYTQRLSYIPAITIGPSDSSCATHDDTPLSEKTISGVSIYASDYIRSMRFAYTDKLSWSKHKGSEEYGSEHEFILGVGEHITEMLIWKGSWGYVNGLQLITSFGRCSPHFGGTWGTPTVARSKGGALVGIISLIRKHDYGRMFRDIQGIWRHDIIDTVPKEEDVFSDYFGFEKGKPFNDRIVVRNSDITISKIEVWSGSEIDCLRFTYCDREVQGLNEIQTERHGGRGNRKEFVLEPGEHIVNKNRSTEIYGKGQSNGESHSFAVSSPKDKEGKRMRLHYVCGKSDSYLNGIMFVWTHM</sequence>
<evidence type="ECO:0000256" key="1">
    <source>
        <dbReference type="SAM" id="MobiDB-lite"/>
    </source>
</evidence>
<proteinExistence type="predicted"/>
<dbReference type="Pfam" id="PF01419">
    <property type="entry name" value="Jacalin"/>
    <property type="match status" value="4"/>
</dbReference>